<gene>
    <name evidence="1" type="ORF">OPKNFCMD_3265</name>
</gene>
<keyword evidence="2" id="KW-1185">Reference proteome</keyword>
<sequence length="146" mass="16764">MGKNKSYTSEMHVDNDPSCGIWLTDQLDDNISTHNFSPNSKKWHHMYDINQRFFFDDRPRWRIHYTADQPLVISFQEIVALAVQLGLPELEILAMATGQGLPTPLLGRHGEMESDVRFAQWLYKDVLKALITASPRVKRVPLTRAG</sequence>
<proteinExistence type="predicted"/>
<protein>
    <submittedName>
        <fullName evidence="1">Uncharacterized protein</fullName>
    </submittedName>
</protein>
<dbReference type="RefSeq" id="WP_128562674.1">
    <property type="nucleotide sequence ID" value="NZ_BPQH01000009.1"/>
</dbReference>
<evidence type="ECO:0000313" key="1">
    <source>
        <dbReference type="EMBL" id="GJD50522.1"/>
    </source>
</evidence>
<reference evidence="1" key="1">
    <citation type="journal article" date="2021" name="Front. Microbiol.">
        <title>Comprehensive Comparative Genomics and Phenotyping of Methylobacterium Species.</title>
        <authorList>
            <person name="Alessa O."/>
            <person name="Ogura Y."/>
            <person name="Fujitani Y."/>
            <person name="Takami H."/>
            <person name="Hayashi T."/>
            <person name="Sahin N."/>
            <person name="Tani A."/>
        </authorList>
    </citation>
    <scope>NUCLEOTIDE SEQUENCE</scope>
    <source>
        <strain evidence="1">KCTC 52305</strain>
    </source>
</reference>
<name>A0ABQ4QZC6_9HYPH</name>
<accession>A0ABQ4QZC6</accession>
<evidence type="ECO:0000313" key="2">
    <source>
        <dbReference type="Proteomes" id="UP001055167"/>
    </source>
</evidence>
<dbReference type="Proteomes" id="UP001055167">
    <property type="component" value="Unassembled WGS sequence"/>
</dbReference>
<organism evidence="1 2">
    <name type="scientific">Methylobacterium crusticola</name>
    <dbReference type="NCBI Taxonomy" id="1697972"/>
    <lineage>
        <taxon>Bacteria</taxon>
        <taxon>Pseudomonadati</taxon>
        <taxon>Pseudomonadota</taxon>
        <taxon>Alphaproteobacteria</taxon>
        <taxon>Hyphomicrobiales</taxon>
        <taxon>Methylobacteriaceae</taxon>
        <taxon>Methylobacterium</taxon>
    </lineage>
</organism>
<dbReference type="EMBL" id="BPQH01000009">
    <property type="protein sequence ID" value="GJD50522.1"/>
    <property type="molecule type" value="Genomic_DNA"/>
</dbReference>
<comment type="caution">
    <text evidence="1">The sequence shown here is derived from an EMBL/GenBank/DDBJ whole genome shotgun (WGS) entry which is preliminary data.</text>
</comment>
<reference evidence="1" key="2">
    <citation type="submission" date="2021-08" db="EMBL/GenBank/DDBJ databases">
        <authorList>
            <person name="Tani A."/>
            <person name="Ola A."/>
            <person name="Ogura Y."/>
            <person name="Katsura K."/>
            <person name="Hayashi T."/>
        </authorList>
    </citation>
    <scope>NUCLEOTIDE SEQUENCE</scope>
    <source>
        <strain evidence="1">KCTC 52305</strain>
    </source>
</reference>